<organism evidence="3 4">
    <name type="scientific">Blautia aquisgranensis</name>
    <dbReference type="NCBI Taxonomy" id="3133153"/>
    <lineage>
        <taxon>Bacteria</taxon>
        <taxon>Bacillati</taxon>
        <taxon>Bacillota</taxon>
        <taxon>Clostridia</taxon>
        <taxon>Lachnospirales</taxon>
        <taxon>Lachnospiraceae</taxon>
        <taxon>Blautia</taxon>
    </lineage>
</organism>
<feature type="region of interest" description="Disordered" evidence="1">
    <location>
        <begin position="1"/>
        <end position="28"/>
    </location>
</feature>
<keyword evidence="2" id="KW-0472">Membrane</keyword>
<comment type="caution">
    <text evidence="3">The sequence shown here is derived from an EMBL/GenBank/DDBJ whole genome shotgun (WGS) entry which is preliminary data.</text>
</comment>
<gene>
    <name evidence="3" type="ORF">WMO28_08520</name>
</gene>
<name>A0ABV1BH03_9FIRM</name>
<keyword evidence="4" id="KW-1185">Reference proteome</keyword>
<dbReference type="InterPro" id="IPR043765">
    <property type="entry name" value="DUF5711"/>
</dbReference>
<sequence>MKQKAKLAQEQTAHESSSHRRSHRHRISGTGKKVIAVVTVIAAISLVFLYAEKRSYHSYKVLQTSEQEDVVSTQYIEMDGDILRYSPDGVSVVDSSMNTVWNETYTMQNPIADVNGSRAVVADSEGTSLYICDKKGITGTVTTSYSIVKVRVASNGMVAAILNNDEDTWINFYNPDGSLVAENLTKIDDPGYPMDVAVSDNGVMMVTFQYVDGSKTTSYVAFYNYGDVGQNEDDRIVSGYTYENVVIPQVECISESQYIALRDDGFSTYQGNQIPKENKTVNVKQEIVSTFFDTDRIGLVFKNNNKGDQYTMEVYNMSGQLKFRKNFNVAYSTIKMSGGNIIMYNSSQICVMNSRGVQKYMGSVDGTVRDFFKIGWNKYLMVMDSGVSTIKFS</sequence>
<feature type="transmembrane region" description="Helical" evidence="2">
    <location>
        <begin position="34"/>
        <end position="51"/>
    </location>
</feature>
<dbReference type="Proteomes" id="UP001473063">
    <property type="component" value="Unassembled WGS sequence"/>
</dbReference>
<proteinExistence type="predicted"/>
<keyword evidence="2" id="KW-1133">Transmembrane helix</keyword>
<evidence type="ECO:0000256" key="2">
    <source>
        <dbReference type="SAM" id="Phobius"/>
    </source>
</evidence>
<dbReference type="Pfam" id="PF18975">
    <property type="entry name" value="DUF5711"/>
    <property type="match status" value="1"/>
</dbReference>
<keyword evidence="2" id="KW-0812">Transmembrane</keyword>
<dbReference type="RefSeq" id="WP_178643093.1">
    <property type="nucleotide sequence ID" value="NZ_JBBMEJ010000009.1"/>
</dbReference>
<accession>A0ABV1BH03</accession>
<evidence type="ECO:0000256" key="1">
    <source>
        <dbReference type="SAM" id="MobiDB-lite"/>
    </source>
</evidence>
<dbReference type="SUPFAM" id="SSF63829">
    <property type="entry name" value="Calcium-dependent phosphotriesterase"/>
    <property type="match status" value="1"/>
</dbReference>
<evidence type="ECO:0000313" key="3">
    <source>
        <dbReference type="EMBL" id="MEQ2370986.1"/>
    </source>
</evidence>
<reference evidence="3 4" key="1">
    <citation type="submission" date="2024-03" db="EMBL/GenBank/DDBJ databases">
        <title>Human intestinal bacterial collection.</title>
        <authorList>
            <person name="Pauvert C."/>
            <person name="Hitch T.C.A."/>
            <person name="Clavel T."/>
        </authorList>
    </citation>
    <scope>NUCLEOTIDE SEQUENCE [LARGE SCALE GENOMIC DNA]</scope>
    <source>
        <strain evidence="3 4">CLA-JM-H16</strain>
    </source>
</reference>
<evidence type="ECO:0000313" key="4">
    <source>
        <dbReference type="Proteomes" id="UP001473063"/>
    </source>
</evidence>
<dbReference type="EMBL" id="JBBMEJ010000009">
    <property type="protein sequence ID" value="MEQ2370986.1"/>
    <property type="molecule type" value="Genomic_DNA"/>
</dbReference>
<protein>
    <submittedName>
        <fullName evidence="3">DUF5711 family protein</fullName>
    </submittedName>
</protein>